<gene>
    <name evidence="1" type="ORF">DBRI1063_LOCUS21782</name>
</gene>
<dbReference type="AlphaFoldDB" id="A0A7S2ER45"/>
<reference evidence="1" key="1">
    <citation type="submission" date="2021-01" db="EMBL/GenBank/DDBJ databases">
        <authorList>
            <person name="Corre E."/>
            <person name="Pelletier E."/>
            <person name="Niang G."/>
            <person name="Scheremetjew M."/>
            <person name="Finn R."/>
            <person name="Kale V."/>
            <person name="Holt S."/>
            <person name="Cochrane G."/>
            <person name="Meng A."/>
            <person name="Brown T."/>
            <person name="Cohen L."/>
        </authorList>
    </citation>
    <scope>NUCLEOTIDE SEQUENCE</scope>
    <source>
        <strain evidence="1">Pop2</strain>
    </source>
</reference>
<protein>
    <submittedName>
        <fullName evidence="1">Uncharacterized protein</fullName>
    </submittedName>
</protein>
<evidence type="ECO:0000313" key="1">
    <source>
        <dbReference type="EMBL" id="CAD9351098.1"/>
    </source>
</evidence>
<dbReference type="EMBL" id="HBGN01033786">
    <property type="protein sequence ID" value="CAD9351098.1"/>
    <property type="molecule type" value="Transcribed_RNA"/>
</dbReference>
<organism evidence="1">
    <name type="scientific">Ditylum brightwellii</name>
    <dbReference type="NCBI Taxonomy" id="49249"/>
    <lineage>
        <taxon>Eukaryota</taxon>
        <taxon>Sar</taxon>
        <taxon>Stramenopiles</taxon>
        <taxon>Ochrophyta</taxon>
        <taxon>Bacillariophyta</taxon>
        <taxon>Mediophyceae</taxon>
        <taxon>Lithodesmiophycidae</taxon>
        <taxon>Lithodesmiales</taxon>
        <taxon>Lithodesmiaceae</taxon>
        <taxon>Ditylum</taxon>
    </lineage>
</organism>
<name>A0A7S2ER45_9STRA</name>
<proteinExistence type="predicted"/>
<sequence length="461" mass="52783">MESMLSPLPVLFAGRIAIPASPFCSNSMYLPLVNLTFNLGQDARVHDVLRCFVIEASKVKVPFLSDKGEDEDRICQKQYLSKDNRNFYLPVLLLVKKNRIMRLLRYEEIVDSIYPYDSLLELPRGQVRSGSTRSGRRRRNTGPACTLNLQWNPEARQGCVEIGSTTVGSLVVDFLPLDAVLNDLCEEFPIESNTDCISRVGKSFLQWNEPLLSTFPSVIPVQVVFYLEECSKDLQLRYIPLLTFLRKQDNVRILRKRIFHRLNERTIIRVNGEKDDCSHERKARKQTNFEGSLLTWKLTLLSFQGRIKEHLTCGIQDKHVNGEPDGDTCKSEDVESVLWCKVKEIWPMAFMRRGGMTRMLRSLYKVDDCNEDQSADDFVCFGHNSDLPTFGMAVPLKAFEDLVRCRAGCVVGSAHFFKFNGMNSKLHKSTPIPANEEGSKDLMRDTKQWKYECSEGIVIRD</sequence>
<accession>A0A7S2ER45</accession>